<evidence type="ECO:0000313" key="5">
    <source>
        <dbReference type="Proteomes" id="UP000190061"/>
    </source>
</evidence>
<sequence>MNTDSPLLEAVEHETAPSPEWTVLWLHGLGADGNDFVPIIPELVRRDWPALRFVFPHAPVRPVTINNGASMRAWYDIREMDLANRADEAGVAQSVQQVEALVEREAQRGVPASRIILAGFSQGGAVALAAGLRREQPFAGLVALSTYLPMSPAVLRELPQTVPAAARQQPVFMAHGSHDPVVPYAAGEASAAHLRALGMQVQWHAYPMAHQVCAEQIADLAAWLGARFKG</sequence>
<gene>
    <name evidence="4" type="ORF">SAMN02745674_01297</name>
</gene>
<dbReference type="PANTHER" id="PTHR10655">
    <property type="entry name" value="LYSOPHOSPHOLIPASE-RELATED"/>
    <property type="match status" value="1"/>
</dbReference>
<evidence type="ECO:0000313" key="4">
    <source>
        <dbReference type="EMBL" id="SJZ93060.1"/>
    </source>
</evidence>
<dbReference type="STRING" id="1122188.SAMN02745674_01297"/>
<dbReference type="PANTHER" id="PTHR10655:SF17">
    <property type="entry name" value="LYSOPHOSPHOLIPASE-LIKE PROTEIN 1"/>
    <property type="match status" value="1"/>
</dbReference>
<organism evidence="4 5">
    <name type="scientific">Lysobacter spongiicola DSM 21749</name>
    <dbReference type="NCBI Taxonomy" id="1122188"/>
    <lineage>
        <taxon>Bacteria</taxon>
        <taxon>Pseudomonadati</taxon>
        <taxon>Pseudomonadota</taxon>
        <taxon>Gammaproteobacteria</taxon>
        <taxon>Lysobacterales</taxon>
        <taxon>Lysobacteraceae</taxon>
        <taxon>Novilysobacter</taxon>
    </lineage>
</organism>
<keyword evidence="5" id="KW-1185">Reference proteome</keyword>
<reference evidence="4 5" key="1">
    <citation type="submission" date="2017-02" db="EMBL/GenBank/DDBJ databases">
        <authorList>
            <person name="Peterson S.W."/>
        </authorList>
    </citation>
    <scope>NUCLEOTIDE SEQUENCE [LARGE SCALE GENOMIC DNA]</scope>
    <source>
        <strain evidence="4 5">DSM 21749</strain>
    </source>
</reference>
<accession>A0A1T4PNA9</accession>
<keyword evidence="2" id="KW-0378">Hydrolase</keyword>
<feature type="domain" description="Phospholipase/carboxylesterase/thioesterase" evidence="3">
    <location>
        <begin position="19"/>
        <end position="224"/>
    </location>
</feature>
<evidence type="ECO:0000259" key="3">
    <source>
        <dbReference type="Pfam" id="PF02230"/>
    </source>
</evidence>
<dbReference type="EMBL" id="FUXP01000003">
    <property type="protein sequence ID" value="SJZ93060.1"/>
    <property type="molecule type" value="Genomic_DNA"/>
</dbReference>
<proteinExistence type="inferred from homology"/>
<comment type="similarity">
    <text evidence="1">Belongs to the AB hydrolase superfamily. AB hydrolase 2 family.</text>
</comment>
<dbReference type="Proteomes" id="UP000190061">
    <property type="component" value="Unassembled WGS sequence"/>
</dbReference>
<dbReference type="RefSeq" id="WP_078757889.1">
    <property type="nucleotide sequence ID" value="NZ_FUXP01000003.1"/>
</dbReference>
<dbReference type="Pfam" id="PF02230">
    <property type="entry name" value="Abhydrolase_2"/>
    <property type="match status" value="1"/>
</dbReference>
<dbReference type="InterPro" id="IPR029058">
    <property type="entry name" value="AB_hydrolase_fold"/>
</dbReference>
<protein>
    <submittedName>
        <fullName evidence="4">Phospholipase/carboxylesterase</fullName>
    </submittedName>
</protein>
<evidence type="ECO:0000256" key="1">
    <source>
        <dbReference type="ARBA" id="ARBA00006499"/>
    </source>
</evidence>
<dbReference type="InterPro" id="IPR050565">
    <property type="entry name" value="LYPA1-2/EST-like"/>
</dbReference>
<dbReference type="GO" id="GO:0016787">
    <property type="term" value="F:hydrolase activity"/>
    <property type="evidence" value="ECO:0007669"/>
    <property type="project" value="UniProtKB-KW"/>
</dbReference>
<name>A0A1T4PNA9_9GAMM</name>
<evidence type="ECO:0000256" key="2">
    <source>
        <dbReference type="ARBA" id="ARBA00022801"/>
    </source>
</evidence>
<dbReference type="Gene3D" id="3.40.50.1820">
    <property type="entry name" value="alpha/beta hydrolase"/>
    <property type="match status" value="1"/>
</dbReference>
<dbReference type="AlphaFoldDB" id="A0A1T4PNA9"/>
<dbReference type="SUPFAM" id="SSF53474">
    <property type="entry name" value="alpha/beta-Hydrolases"/>
    <property type="match status" value="1"/>
</dbReference>
<dbReference type="InterPro" id="IPR003140">
    <property type="entry name" value="PLipase/COase/thioEstase"/>
</dbReference>